<dbReference type="GeneID" id="107041401"/>
<feature type="transmembrane region" description="Helical" evidence="9">
    <location>
        <begin position="138"/>
        <end position="162"/>
    </location>
</feature>
<dbReference type="GO" id="GO:0005549">
    <property type="term" value="F:odorant binding"/>
    <property type="evidence" value="ECO:0007669"/>
    <property type="project" value="InterPro"/>
</dbReference>
<proteinExistence type="inferred from homology"/>
<dbReference type="PANTHER" id="PTHR21137:SF26">
    <property type="entry name" value="ODORANT RECEPTOR 10A-RELATED"/>
    <property type="match status" value="1"/>
</dbReference>
<keyword evidence="7 9" id="KW-0675">Receptor</keyword>
<gene>
    <name evidence="10" type="primary">Or171</name>
    <name evidence="10" type="ORF">DALL_DALL000029</name>
</gene>
<name>A0A4E0S4E1_9HYME</name>
<evidence type="ECO:0000256" key="2">
    <source>
        <dbReference type="ARBA" id="ARBA00022606"/>
    </source>
</evidence>
<evidence type="ECO:0000256" key="5">
    <source>
        <dbReference type="ARBA" id="ARBA00022989"/>
    </source>
</evidence>
<comment type="caution">
    <text evidence="9">Lacks conserved residue(s) required for the propagation of feature annotation.</text>
</comment>
<dbReference type="Pfam" id="PF02949">
    <property type="entry name" value="7tm_6"/>
    <property type="match status" value="1"/>
</dbReference>
<keyword evidence="6 9" id="KW-0472">Membrane</keyword>
<keyword evidence="11" id="KW-1185">Reference proteome</keyword>
<reference evidence="10" key="1">
    <citation type="submission" date="2019-02" db="EMBL/GenBank/DDBJ databases">
        <title>Genome of the parasitoid wasp Diachasma alloeum, an emerging model for ecological speciation and transitions to asexual reproduction.</title>
        <authorList>
            <person name="Robertson H.M."/>
            <person name="Walden K.K."/>
            <person name="Tvedte E.S."/>
            <person name="Hood G.R."/>
            <person name="Feder J.L."/>
            <person name="Forbes A.A."/>
            <person name="Logsdon J.M."/>
            <person name="Mcelroy K.E."/>
        </authorList>
    </citation>
    <scope>NUCLEOTIDE SEQUENCE [LARGE SCALE GENOMIC DNA]</scope>
    <source>
        <strain evidence="10">Michigan</strain>
    </source>
</reference>
<feature type="transmembrane region" description="Helical" evidence="9">
    <location>
        <begin position="205"/>
        <end position="226"/>
    </location>
</feature>
<evidence type="ECO:0000256" key="3">
    <source>
        <dbReference type="ARBA" id="ARBA00022692"/>
    </source>
</evidence>
<dbReference type="GO" id="GO:0005886">
    <property type="term" value="C:plasma membrane"/>
    <property type="evidence" value="ECO:0007669"/>
    <property type="project" value="UniProtKB-SubCell"/>
</dbReference>
<organism evidence="10 11">
    <name type="scientific">Diachasma alloeum</name>
    <dbReference type="NCBI Taxonomy" id="454923"/>
    <lineage>
        <taxon>Eukaryota</taxon>
        <taxon>Metazoa</taxon>
        <taxon>Ecdysozoa</taxon>
        <taxon>Arthropoda</taxon>
        <taxon>Hexapoda</taxon>
        <taxon>Insecta</taxon>
        <taxon>Pterygota</taxon>
        <taxon>Neoptera</taxon>
        <taxon>Endopterygota</taxon>
        <taxon>Hymenoptera</taxon>
        <taxon>Apocrita</taxon>
        <taxon>Ichneumonoidea</taxon>
        <taxon>Braconidae</taxon>
        <taxon>Opiinae</taxon>
        <taxon>Diachasma</taxon>
    </lineage>
</organism>
<evidence type="ECO:0000256" key="4">
    <source>
        <dbReference type="ARBA" id="ARBA00022725"/>
    </source>
</evidence>
<evidence type="ECO:0000256" key="8">
    <source>
        <dbReference type="ARBA" id="ARBA00023224"/>
    </source>
</evidence>
<keyword evidence="5 9" id="KW-1133">Transmembrane helix</keyword>
<dbReference type="OrthoDB" id="7548151at2759"/>
<feature type="transmembrane region" description="Helical" evidence="9">
    <location>
        <begin position="43"/>
        <end position="64"/>
    </location>
</feature>
<keyword evidence="4 9" id="KW-0552">Olfaction</keyword>
<comment type="similarity">
    <text evidence="9">Belongs to the insect chemoreceptor superfamily. Heteromeric odorant receptor channel (TC 1.A.69) family.</text>
</comment>
<comment type="subcellular location">
    <subcellularLocation>
        <location evidence="9">Cell membrane</location>
        <topology evidence="9">Multi-pass membrane protein</topology>
    </subcellularLocation>
    <subcellularLocation>
        <location evidence="1">Membrane</location>
        <topology evidence="1">Multi-pass membrane protein</topology>
    </subcellularLocation>
</comment>
<evidence type="ECO:0000313" key="11">
    <source>
        <dbReference type="Proteomes" id="UP000297026"/>
    </source>
</evidence>
<dbReference type="PANTHER" id="PTHR21137">
    <property type="entry name" value="ODORANT RECEPTOR"/>
    <property type="match status" value="1"/>
</dbReference>
<keyword evidence="8 9" id="KW-0807">Transducer</keyword>
<dbReference type="Proteomes" id="UP000297026">
    <property type="component" value="Unassembled WGS sequence"/>
</dbReference>
<dbReference type="CTD" id="107041401"/>
<dbReference type="EMBL" id="ML158563">
    <property type="protein sequence ID" value="THK32883.1"/>
    <property type="molecule type" value="Genomic_DNA"/>
</dbReference>
<feature type="transmembrane region" description="Helical" evidence="9">
    <location>
        <begin position="174"/>
        <end position="199"/>
    </location>
</feature>
<evidence type="ECO:0000256" key="1">
    <source>
        <dbReference type="ARBA" id="ARBA00004141"/>
    </source>
</evidence>
<evidence type="ECO:0000313" key="10">
    <source>
        <dbReference type="EMBL" id="THK32883.1"/>
    </source>
</evidence>
<keyword evidence="3 9" id="KW-0812">Transmembrane</keyword>
<evidence type="ECO:0000256" key="9">
    <source>
        <dbReference type="RuleBase" id="RU351113"/>
    </source>
</evidence>
<protein>
    <recommendedName>
        <fullName evidence="9">Odorant receptor</fullName>
    </recommendedName>
</protein>
<accession>A0A4E0S4E1</accession>
<evidence type="ECO:0000256" key="6">
    <source>
        <dbReference type="ARBA" id="ARBA00023136"/>
    </source>
</evidence>
<dbReference type="InterPro" id="IPR004117">
    <property type="entry name" value="7tm6_olfct_rcpt"/>
</dbReference>
<keyword evidence="2 9" id="KW-0716">Sensory transduction</keyword>
<dbReference type="GO" id="GO:0007165">
    <property type="term" value="P:signal transduction"/>
    <property type="evidence" value="ECO:0007669"/>
    <property type="project" value="UniProtKB-KW"/>
</dbReference>
<evidence type="ECO:0000256" key="7">
    <source>
        <dbReference type="ARBA" id="ARBA00023170"/>
    </source>
</evidence>
<sequence>MDMGTPKRSIDTDINATQSEAILRKIKLCMLINGTWPVQNPSIFYRAISIFTITSTAILGILLFRFAFANLANLSLMVKGFSLGTSFISLALKVALFRSFKGTTMELYTILHEYYTKSLADEKSRDLVLKNISGFQRLISLLTVYVTTGCVMYTITPVIYIAVQLRHHVDSIKYILPVTALYPWEVKPGGFLYVITYIFETFNIWVIYTVTLGMDPLFAYSIFQIIGQLRVLQHQMLNFSQSDNLNELVRRWVVKYQILKECCEKLQKMYGPVILWQITTNSAVICTILFQVSQGKGSLAKYILIFAYSGGKIIQTYLYAWSGTQLTSESEALSDSVYFSDWMSRDRQAFRTSILIILTQQPLKIIAAQWITVSLDMFITVLNTAVSYFFLLQTFDEKQL</sequence>
<feature type="transmembrane region" description="Helical" evidence="9">
    <location>
        <begin position="377"/>
        <end position="395"/>
    </location>
</feature>
<feature type="transmembrane region" description="Helical" evidence="9">
    <location>
        <begin position="76"/>
        <end position="97"/>
    </location>
</feature>
<dbReference type="GO" id="GO:0004984">
    <property type="term" value="F:olfactory receptor activity"/>
    <property type="evidence" value="ECO:0007669"/>
    <property type="project" value="InterPro"/>
</dbReference>
<dbReference type="AlphaFoldDB" id="A0A4E0S4E1"/>